<gene>
    <name evidence="7" type="primary">LOC112273617</name>
    <name evidence="6" type="ORF">PHYPA_024836</name>
</gene>
<evidence type="ECO:0000313" key="6">
    <source>
        <dbReference type="EMBL" id="PNR32893.1"/>
    </source>
</evidence>
<dbReference type="STRING" id="3218.A0A2K1IUD7"/>
<dbReference type="AlphaFoldDB" id="A0A2K1IUD7"/>
<dbReference type="PANTHER" id="PTHR46235">
    <property type="entry name" value="PHD FINGER-CONTAINING PROTEIN DDB_G0268158"/>
    <property type="match status" value="1"/>
</dbReference>
<dbReference type="GO" id="GO:0006338">
    <property type="term" value="P:chromatin remodeling"/>
    <property type="evidence" value="ECO:0007669"/>
    <property type="project" value="UniProtKB-ARBA"/>
</dbReference>
<feature type="domain" description="Zinc finger PHD-type" evidence="5">
    <location>
        <begin position="423"/>
        <end position="478"/>
    </location>
</feature>
<evidence type="ECO:0000256" key="1">
    <source>
        <dbReference type="ARBA" id="ARBA00022723"/>
    </source>
</evidence>
<dbReference type="SUPFAM" id="SSF57903">
    <property type="entry name" value="FYVE/PHD zinc finger"/>
    <property type="match status" value="1"/>
</dbReference>
<evidence type="ECO:0000256" key="3">
    <source>
        <dbReference type="ARBA" id="ARBA00022771"/>
    </source>
</evidence>
<dbReference type="Gramene" id="Pp3c20_7180V3.1">
    <property type="protein sequence ID" value="Pp3c20_7180V3.1"/>
    <property type="gene ID" value="Pp3c20_7180"/>
</dbReference>
<keyword evidence="4" id="KW-0862">Zinc</keyword>
<accession>A0A2K1IUD7</accession>
<keyword evidence="1" id="KW-0479">Metal-binding</keyword>
<sequence>MEEVECIEDFFLVSGDQYHSLMLMPFAVNDIPWVRPEVEKVHAQGKRNGIDFCVEIDLWRLKLSLKGKPKFFVHQVTGAWMELRKPHDFYLETMKVVLVAAYFLTFAKQNPNSSKGDVWRFVRKQCSGFKAKPSPNDLQQAYLLLKSVVKSDLILQESPIIPLFFPNLCKVREPEVVEVCERLHEDVQCPPVSRALTYEDPSSGEKTHTLEASSLQGDAFIRKPIWKFTKRKCNVAEIEMEPDLFPPNILTPEPKKKPGRSLLLRSVRKKRKETDEVGDDNWIDEPDVCAFCDDGVENGEKLLCCEGLCMRSFHPTINSGLQNKCRTLGLSPAAVNVKSWICPNCEAGQHQCFACGKLGSSSSGSSSNSMGLLEVVVCGAKYCQRFYHPDCVVKLLVPEAEQKDLAMRIRLSLETLICPLHKCVSCNLDEDKKEPSLRLMKCRRCPLAWHEKCLPEECRSQVWPLEDGKCVMYCGRHRIDPELLTPERDHILFPPPKPGRTTSRPRVTQPVYILPATD</sequence>
<dbReference type="InterPro" id="IPR055198">
    <property type="entry name" value="NSD_PHD"/>
</dbReference>
<reference evidence="6 8" key="1">
    <citation type="journal article" date="2008" name="Science">
        <title>The Physcomitrella genome reveals evolutionary insights into the conquest of land by plants.</title>
        <authorList>
            <person name="Rensing S."/>
            <person name="Lang D."/>
            <person name="Zimmer A."/>
            <person name="Terry A."/>
            <person name="Salamov A."/>
            <person name="Shapiro H."/>
            <person name="Nishiyama T."/>
            <person name="Perroud P.-F."/>
            <person name="Lindquist E."/>
            <person name="Kamisugi Y."/>
            <person name="Tanahashi T."/>
            <person name="Sakakibara K."/>
            <person name="Fujita T."/>
            <person name="Oishi K."/>
            <person name="Shin-I T."/>
            <person name="Kuroki Y."/>
            <person name="Toyoda A."/>
            <person name="Suzuki Y."/>
            <person name="Hashimoto A."/>
            <person name="Yamaguchi K."/>
            <person name="Sugano A."/>
            <person name="Kohara Y."/>
            <person name="Fujiyama A."/>
            <person name="Anterola A."/>
            <person name="Aoki S."/>
            <person name="Ashton N."/>
            <person name="Barbazuk W.B."/>
            <person name="Barker E."/>
            <person name="Bennetzen J."/>
            <person name="Bezanilla M."/>
            <person name="Blankenship R."/>
            <person name="Cho S.H."/>
            <person name="Dutcher S."/>
            <person name="Estelle M."/>
            <person name="Fawcett J.A."/>
            <person name="Gundlach H."/>
            <person name="Hanada K."/>
            <person name="Heyl A."/>
            <person name="Hicks K.A."/>
            <person name="Hugh J."/>
            <person name="Lohr M."/>
            <person name="Mayer K."/>
            <person name="Melkozernov A."/>
            <person name="Murata T."/>
            <person name="Nelson D."/>
            <person name="Pils B."/>
            <person name="Prigge M."/>
            <person name="Reiss B."/>
            <person name="Renner T."/>
            <person name="Rombauts S."/>
            <person name="Rushton P."/>
            <person name="Sanderfoot A."/>
            <person name="Schween G."/>
            <person name="Shiu S.-H."/>
            <person name="Stueber K."/>
            <person name="Theodoulou F.L."/>
            <person name="Tu H."/>
            <person name="Van de Peer Y."/>
            <person name="Verrier P.J."/>
            <person name="Waters E."/>
            <person name="Wood A."/>
            <person name="Yang L."/>
            <person name="Cove D."/>
            <person name="Cuming A."/>
            <person name="Hasebe M."/>
            <person name="Lucas S."/>
            <person name="Mishler D.B."/>
            <person name="Reski R."/>
            <person name="Grigoriev I."/>
            <person name="Quatrano R.S."/>
            <person name="Boore J.L."/>
        </authorList>
    </citation>
    <scope>NUCLEOTIDE SEQUENCE [LARGE SCALE GENOMIC DNA]</scope>
    <source>
        <strain evidence="7 8">cv. Gransden 2004</strain>
    </source>
</reference>
<evidence type="ECO:0000256" key="4">
    <source>
        <dbReference type="ARBA" id="ARBA00022833"/>
    </source>
</evidence>
<evidence type="ECO:0000313" key="7">
    <source>
        <dbReference type="EnsemblPlants" id="Pp3c20_7180V3.1"/>
    </source>
</evidence>
<dbReference type="CDD" id="cd15489">
    <property type="entry name" value="PHD_SF"/>
    <property type="match status" value="1"/>
</dbReference>
<dbReference type="Gramene" id="Pp3c20_7180V3.4">
    <property type="protein sequence ID" value="Pp3c20_7180V3.4"/>
    <property type="gene ID" value="Pp3c20_7180"/>
</dbReference>
<dbReference type="InterPro" id="IPR055197">
    <property type="entry name" value="PHDvar_NSD"/>
</dbReference>
<dbReference type="Gene3D" id="3.30.40.10">
    <property type="entry name" value="Zinc/RING finger domain, C3HC4 (zinc finger)"/>
    <property type="match status" value="2"/>
</dbReference>
<dbReference type="RefSeq" id="XP_024358338.1">
    <property type="nucleotide sequence ID" value="XM_024502570.2"/>
</dbReference>
<dbReference type="Pfam" id="PF22908">
    <property type="entry name" value="PHD_NSD"/>
    <property type="match status" value="1"/>
</dbReference>
<dbReference type="GeneID" id="112273617"/>
<keyword evidence="2" id="KW-0677">Repeat</keyword>
<dbReference type="RefSeq" id="XP_024358343.1">
    <property type="nucleotide sequence ID" value="XM_024502575.1"/>
</dbReference>
<dbReference type="RefSeq" id="XP_024358341.1">
    <property type="nucleotide sequence ID" value="XM_024502573.2"/>
</dbReference>
<dbReference type="InterPro" id="IPR013083">
    <property type="entry name" value="Znf_RING/FYVE/PHD"/>
</dbReference>
<dbReference type="Gramene" id="Pp3c20_7180V3.2">
    <property type="protein sequence ID" value="Pp3c20_7180V3.2"/>
    <property type="gene ID" value="Pp3c20_7180"/>
</dbReference>
<dbReference type="InterPro" id="IPR011011">
    <property type="entry name" value="Znf_FYVE_PHD"/>
</dbReference>
<evidence type="ECO:0000259" key="5">
    <source>
        <dbReference type="SMART" id="SM00249"/>
    </source>
</evidence>
<protein>
    <recommendedName>
        <fullName evidence="5">Zinc finger PHD-type domain-containing protein</fullName>
    </recommendedName>
</protein>
<reference evidence="6 8" key="2">
    <citation type="journal article" date="2018" name="Plant J.">
        <title>The Physcomitrella patens chromosome-scale assembly reveals moss genome structure and evolution.</title>
        <authorList>
            <person name="Lang D."/>
            <person name="Ullrich K.K."/>
            <person name="Murat F."/>
            <person name="Fuchs J."/>
            <person name="Jenkins J."/>
            <person name="Haas F.B."/>
            <person name="Piednoel M."/>
            <person name="Gundlach H."/>
            <person name="Van Bel M."/>
            <person name="Meyberg R."/>
            <person name="Vives C."/>
            <person name="Morata J."/>
            <person name="Symeonidi A."/>
            <person name="Hiss M."/>
            <person name="Muchero W."/>
            <person name="Kamisugi Y."/>
            <person name="Saleh O."/>
            <person name="Blanc G."/>
            <person name="Decker E.L."/>
            <person name="van Gessel N."/>
            <person name="Grimwood J."/>
            <person name="Hayes R.D."/>
            <person name="Graham S.W."/>
            <person name="Gunter L.E."/>
            <person name="McDaniel S.F."/>
            <person name="Hoernstein S.N.W."/>
            <person name="Larsson A."/>
            <person name="Li F.W."/>
            <person name="Perroud P.F."/>
            <person name="Phillips J."/>
            <person name="Ranjan P."/>
            <person name="Rokshar D.S."/>
            <person name="Rothfels C.J."/>
            <person name="Schneider L."/>
            <person name="Shu S."/>
            <person name="Stevenson D.W."/>
            <person name="Thummler F."/>
            <person name="Tillich M."/>
            <person name="Villarreal Aguilar J.C."/>
            <person name="Widiez T."/>
            <person name="Wong G.K."/>
            <person name="Wymore A."/>
            <person name="Zhang Y."/>
            <person name="Zimmer A.D."/>
            <person name="Quatrano R.S."/>
            <person name="Mayer K.F.X."/>
            <person name="Goodstein D."/>
            <person name="Casacuberta J.M."/>
            <person name="Vandepoele K."/>
            <person name="Reski R."/>
            <person name="Cuming A.C."/>
            <person name="Tuskan G.A."/>
            <person name="Maumus F."/>
            <person name="Salse J."/>
            <person name="Schmutz J."/>
            <person name="Rensing S.A."/>
        </authorList>
    </citation>
    <scope>NUCLEOTIDE SEQUENCE [LARGE SCALE GENOMIC DNA]</scope>
    <source>
        <strain evidence="7 8">cv. Gransden 2004</strain>
    </source>
</reference>
<dbReference type="KEGG" id="ppp:112273617"/>
<dbReference type="Gramene" id="Pp3c20_7180V3.3">
    <property type="protein sequence ID" value="Pp3c20_7180V3.3"/>
    <property type="gene ID" value="Pp3c20_7180"/>
</dbReference>
<dbReference type="RefSeq" id="XP_073385565.1">
    <property type="nucleotide sequence ID" value="XM_073529464.1"/>
</dbReference>
<keyword evidence="3" id="KW-0863">Zinc-finger</keyword>
<dbReference type="EnsemblPlants" id="Pp3c20_7180V3.4">
    <property type="protein sequence ID" value="Pp3c20_7180V3.4"/>
    <property type="gene ID" value="Pp3c20_7180"/>
</dbReference>
<dbReference type="RefSeq" id="XP_024358344.1">
    <property type="nucleotide sequence ID" value="XM_024502576.2"/>
</dbReference>
<dbReference type="CDD" id="cd15566">
    <property type="entry name" value="PHD3_NSD"/>
    <property type="match status" value="1"/>
</dbReference>
<dbReference type="Proteomes" id="UP000006727">
    <property type="component" value="Chromosome 20"/>
</dbReference>
<dbReference type="EnsemblPlants" id="Pp3c20_7180V3.2">
    <property type="protein sequence ID" value="Pp3c20_7180V3.2"/>
    <property type="gene ID" value="Pp3c20_7180"/>
</dbReference>
<dbReference type="EnsemblPlants" id="Pp3c20_7180V3.5">
    <property type="protein sequence ID" value="Pp3c20_7180V3.5"/>
    <property type="gene ID" value="Pp3c20_7180"/>
</dbReference>
<dbReference type="EMBL" id="ABEU02000020">
    <property type="protein sequence ID" value="PNR32893.1"/>
    <property type="molecule type" value="Genomic_DNA"/>
</dbReference>
<dbReference type="OrthoDB" id="21264at2759"/>
<dbReference type="EnsemblPlants" id="Pp3c20_7180V3.3">
    <property type="protein sequence ID" value="Pp3c20_7180V3.3"/>
    <property type="gene ID" value="Pp3c20_7180"/>
</dbReference>
<dbReference type="RefSeq" id="XP_024358339.1">
    <property type="nucleotide sequence ID" value="XM_024502571.2"/>
</dbReference>
<dbReference type="PaxDb" id="3218-PP1S9_247V6.1"/>
<dbReference type="Gramene" id="Pp3c20_7180V3.5">
    <property type="protein sequence ID" value="Pp3c20_7180V3.5"/>
    <property type="gene ID" value="Pp3c20_7180"/>
</dbReference>
<name>A0A2K1IUD7_PHYPA</name>
<reference evidence="7" key="3">
    <citation type="submission" date="2020-12" db="UniProtKB">
        <authorList>
            <consortium name="EnsemblPlants"/>
        </authorList>
    </citation>
    <scope>IDENTIFICATION</scope>
</reference>
<dbReference type="GO" id="GO:0008270">
    <property type="term" value="F:zinc ion binding"/>
    <property type="evidence" value="ECO:0007669"/>
    <property type="project" value="UniProtKB-KW"/>
</dbReference>
<proteinExistence type="predicted"/>
<evidence type="ECO:0000256" key="2">
    <source>
        <dbReference type="ARBA" id="ARBA00022737"/>
    </source>
</evidence>
<evidence type="ECO:0000313" key="8">
    <source>
        <dbReference type="Proteomes" id="UP000006727"/>
    </source>
</evidence>
<organism evidence="6">
    <name type="scientific">Physcomitrium patens</name>
    <name type="common">Spreading-leaved earth moss</name>
    <name type="synonym">Physcomitrella patens</name>
    <dbReference type="NCBI Taxonomy" id="3218"/>
    <lineage>
        <taxon>Eukaryota</taxon>
        <taxon>Viridiplantae</taxon>
        <taxon>Streptophyta</taxon>
        <taxon>Embryophyta</taxon>
        <taxon>Bryophyta</taxon>
        <taxon>Bryophytina</taxon>
        <taxon>Bryopsida</taxon>
        <taxon>Funariidae</taxon>
        <taxon>Funariales</taxon>
        <taxon>Funariaceae</taxon>
        <taxon>Physcomitrium</taxon>
    </lineage>
</organism>
<dbReference type="Pfam" id="PF23004">
    <property type="entry name" value="PHDvar_NSD"/>
    <property type="match status" value="1"/>
</dbReference>
<dbReference type="SMART" id="SM00249">
    <property type="entry name" value="PHD"/>
    <property type="match status" value="3"/>
</dbReference>
<dbReference type="PANTHER" id="PTHR46235:SF3">
    <property type="entry name" value="PHD FINGER-CONTAINING PROTEIN DDB_G0268158"/>
    <property type="match status" value="1"/>
</dbReference>
<feature type="domain" description="Zinc finger PHD-type" evidence="5">
    <location>
        <begin position="288"/>
        <end position="346"/>
    </location>
</feature>
<keyword evidence="8" id="KW-1185">Reference proteome</keyword>
<dbReference type="InterPro" id="IPR001965">
    <property type="entry name" value="Znf_PHD"/>
</dbReference>
<feature type="domain" description="Zinc finger PHD-type" evidence="5">
    <location>
        <begin position="351"/>
        <end position="422"/>
    </location>
</feature>
<dbReference type="EnsemblPlants" id="Pp3c20_7180V3.1">
    <property type="protein sequence ID" value="Pp3c20_7180V3.1"/>
    <property type="gene ID" value="Pp3c20_7180"/>
</dbReference>
<dbReference type="RefSeq" id="XP_024358342.1">
    <property type="nucleotide sequence ID" value="XM_024502574.2"/>
</dbReference>